<dbReference type="PROSITE" id="PS51724">
    <property type="entry name" value="SPOR"/>
    <property type="match status" value="1"/>
</dbReference>
<keyword evidence="2" id="KW-0472">Membrane</keyword>
<accession>A0ABR6NBB3</accession>
<dbReference type="EMBL" id="JACHKA010000001">
    <property type="protein sequence ID" value="MBB5984570.1"/>
    <property type="molecule type" value="Genomic_DNA"/>
</dbReference>
<evidence type="ECO:0000313" key="5">
    <source>
        <dbReference type="Proteomes" id="UP001138540"/>
    </source>
</evidence>
<feature type="domain" description="SPOR" evidence="3">
    <location>
        <begin position="166"/>
        <end position="247"/>
    </location>
</feature>
<dbReference type="InterPro" id="IPR007730">
    <property type="entry name" value="SPOR-like_dom"/>
</dbReference>
<dbReference type="SUPFAM" id="SSF110997">
    <property type="entry name" value="Sporulation related repeat"/>
    <property type="match status" value="1"/>
</dbReference>
<feature type="transmembrane region" description="Helical" evidence="2">
    <location>
        <begin position="37"/>
        <end position="58"/>
    </location>
</feature>
<feature type="region of interest" description="Disordered" evidence="1">
    <location>
        <begin position="91"/>
        <end position="154"/>
    </location>
</feature>
<dbReference type="RefSeq" id="WP_184149891.1">
    <property type="nucleotide sequence ID" value="NZ_JACHKA010000001.1"/>
</dbReference>
<sequence length="247" mass="25516">MTAEQGDGFNLDDRDRLPWLEPAGAEEEPERASSAKVIGLVLAGLVLLGAIVGGGYWLKNRNGAAGGTEEARLIQSEGQSFKIPANASDAREFDGEGDAAFDASEGGEAAGRIDVSKAPEAPRTDLKAAVEPTTPSARPAAGKPNVTAPVKTVSVASKKPATTAASASDGTPRIQLGAFGSKEIAEGVWKKLSGRFEYLAPLGHSVEPVETGGKTLYRLRVPMASVAEAGTTCGKLRVAGENCMVVR</sequence>
<evidence type="ECO:0000256" key="1">
    <source>
        <dbReference type="SAM" id="MobiDB-lite"/>
    </source>
</evidence>
<name>A0ABR6NBB3_9SPHN</name>
<protein>
    <recommendedName>
        <fullName evidence="3">SPOR domain-containing protein</fullName>
    </recommendedName>
</protein>
<dbReference type="InterPro" id="IPR036680">
    <property type="entry name" value="SPOR-like_sf"/>
</dbReference>
<dbReference type="Proteomes" id="UP001138540">
    <property type="component" value="Unassembled WGS sequence"/>
</dbReference>
<proteinExistence type="predicted"/>
<dbReference type="Gene3D" id="3.30.70.1070">
    <property type="entry name" value="Sporulation related repeat"/>
    <property type="match status" value="1"/>
</dbReference>
<keyword evidence="2" id="KW-1133">Transmembrane helix</keyword>
<keyword evidence="5" id="KW-1185">Reference proteome</keyword>
<evidence type="ECO:0000259" key="3">
    <source>
        <dbReference type="PROSITE" id="PS51724"/>
    </source>
</evidence>
<evidence type="ECO:0000313" key="4">
    <source>
        <dbReference type="EMBL" id="MBB5984570.1"/>
    </source>
</evidence>
<keyword evidence="2" id="KW-0812">Transmembrane</keyword>
<feature type="compositionally biased region" description="Basic and acidic residues" evidence="1">
    <location>
        <begin position="114"/>
        <end position="128"/>
    </location>
</feature>
<organism evidence="4 5">
    <name type="scientific">Sphingobium lignivorans</name>
    <dbReference type="NCBI Taxonomy" id="2735886"/>
    <lineage>
        <taxon>Bacteria</taxon>
        <taxon>Pseudomonadati</taxon>
        <taxon>Pseudomonadota</taxon>
        <taxon>Alphaproteobacteria</taxon>
        <taxon>Sphingomonadales</taxon>
        <taxon>Sphingomonadaceae</taxon>
        <taxon>Sphingobium</taxon>
    </lineage>
</organism>
<evidence type="ECO:0000256" key="2">
    <source>
        <dbReference type="SAM" id="Phobius"/>
    </source>
</evidence>
<comment type="caution">
    <text evidence="4">The sequence shown here is derived from an EMBL/GenBank/DDBJ whole genome shotgun (WGS) entry which is preliminary data.</text>
</comment>
<feature type="region of interest" description="Disordered" evidence="1">
    <location>
        <begin position="1"/>
        <end position="32"/>
    </location>
</feature>
<dbReference type="Pfam" id="PF05036">
    <property type="entry name" value="SPOR"/>
    <property type="match status" value="1"/>
</dbReference>
<reference evidence="4 5" key="1">
    <citation type="submission" date="2020-08" db="EMBL/GenBank/DDBJ databases">
        <title>Exploring microbial biodiversity for novel pathways involved in the catabolism of aromatic compounds derived from lignin.</title>
        <authorList>
            <person name="Elkins J."/>
        </authorList>
    </citation>
    <scope>NUCLEOTIDE SEQUENCE [LARGE SCALE GENOMIC DNA]</scope>
    <source>
        <strain evidence="4 5">B1D3A</strain>
    </source>
</reference>
<gene>
    <name evidence="4" type="ORF">HNP60_000544</name>
</gene>